<evidence type="ECO:0000313" key="2">
    <source>
        <dbReference type="EMBL" id="QDV40898.1"/>
    </source>
</evidence>
<reference evidence="2 3" key="1">
    <citation type="submission" date="2019-03" db="EMBL/GenBank/DDBJ databases">
        <title>Deep-cultivation of Planctomycetes and their phenomic and genomic characterization uncovers novel biology.</title>
        <authorList>
            <person name="Wiegand S."/>
            <person name="Jogler M."/>
            <person name="Boedeker C."/>
            <person name="Pinto D."/>
            <person name="Vollmers J."/>
            <person name="Rivas-Marin E."/>
            <person name="Kohn T."/>
            <person name="Peeters S.H."/>
            <person name="Heuer A."/>
            <person name="Rast P."/>
            <person name="Oberbeckmann S."/>
            <person name="Bunk B."/>
            <person name="Jeske O."/>
            <person name="Meyerdierks A."/>
            <person name="Storesund J.E."/>
            <person name="Kallscheuer N."/>
            <person name="Luecker S."/>
            <person name="Lage O.M."/>
            <person name="Pohl T."/>
            <person name="Merkel B.J."/>
            <person name="Hornburger P."/>
            <person name="Mueller R.-W."/>
            <person name="Bruemmer F."/>
            <person name="Labrenz M."/>
            <person name="Spormann A.M."/>
            <person name="Op den Camp H."/>
            <person name="Overmann J."/>
            <person name="Amann R."/>
            <person name="Jetten M.S.M."/>
            <person name="Mascher T."/>
            <person name="Medema M.H."/>
            <person name="Devos D.P."/>
            <person name="Kaster A.-K."/>
            <person name="Ovreas L."/>
            <person name="Rohde M."/>
            <person name="Galperin M.Y."/>
            <person name="Jogler C."/>
        </authorList>
    </citation>
    <scope>NUCLEOTIDE SEQUENCE [LARGE SCALE GENOMIC DNA]</scope>
    <source>
        <strain evidence="2 3">Enr13</strain>
    </source>
</reference>
<dbReference type="KEGG" id="snep:Enr13x_07340"/>
<accession>A0A518HJ76</accession>
<dbReference type="EMBL" id="CP037423">
    <property type="protein sequence ID" value="QDV40898.1"/>
    <property type="molecule type" value="Genomic_DNA"/>
</dbReference>
<evidence type="ECO:0000256" key="1">
    <source>
        <dbReference type="SAM" id="MobiDB-lite"/>
    </source>
</evidence>
<dbReference type="OrthoDB" id="261206at2"/>
<protein>
    <submittedName>
        <fullName evidence="2">Uncharacterized protein</fullName>
    </submittedName>
</protein>
<sequence>MPTINLNGLGNPENAALLVFTKSVWSDPFVYQPNAIVEEVVWTIAPEVSAASLQWRYGNTVYVPGATAAASVPKVTTRGYYVLILQPIGPGQWLSWLGYADYPVTLDEDDVSGIQRIPCFGFDRALQYATITSTVHVDPVDSEKWIRNDMGATFNRDTKGDRSSAKVKVLDTDPTPTVYAFENPGVEAREWWSSQDIAQHLMTFHLPTSNFIPGSIPWTIVGLDRLPDWDHPKLETDDRSVHDCLTELTPSDRMLGWRVMPEVTFPGADPITNVPTINAINIEFFTRAASPITLPGVTNLSANHDIQTWTLDEDRLSDATIDEDDSDMVDQVIVRGPREVAVGTFYWSDDWVAGWTPTELSEYVSAYSGETWWSAGTLAQQREWNQFFRDQPKYSDIYRTFPIRDDWDGQVNGEPLFWKADPGDDDYIPYLGNVQFMQRLPLFKGIDYSGDIATVDEQRGRRTMPILVFIEEPGQPNKYRRLQTVFTEFGLSPVKHPNALEYDLRVVSYFDRGPGFRIEVDGAPQHAHRPSFTGNDADPEKTNPKIWGELDSETMIITAAMVGDRRPEVRFPATVSADFVRKRYIVLDHPGLQHVEIAAGTVVGYDYQGALETSDGGTLRDPFDMLMALGTLAAERFLTPRTTARIRTGRALNIETGSLIASINGTAVDAVISEVRISTPVVESDSPPPYVMDITAIDNDLDITSLIARVPVPEVNQ</sequence>
<name>A0A518HJ76_9BACT</name>
<evidence type="ECO:0000313" key="3">
    <source>
        <dbReference type="Proteomes" id="UP000319004"/>
    </source>
</evidence>
<gene>
    <name evidence="2" type="ORF">Enr13x_07340</name>
</gene>
<feature type="region of interest" description="Disordered" evidence="1">
    <location>
        <begin position="521"/>
        <end position="545"/>
    </location>
</feature>
<proteinExistence type="predicted"/>
<organism evidence="2 3">
    <name type="scientific">Stieleria neptunia</name>
    <dbReference type="NCBI Taxonomy" id="2527979"/>
    <lineage>
        <taxon>Bacteria</taxon>
        <taxon>Pseudomonadati</taxon>
        <taxon>Planctomycetota</taxon>
        <taxon>Planctomycetia</taxon>
        <taxon>Pirellulales</taxon>
        <taxon>Pirellulaceae</taxon>
        <taxon>Stieleria</taxon>
    </lineage>
</organism>
<dbReference type="Proteomes" id="UP000319004">
    <property type="component" value="Chromosome"/>
</dbReference>
<dbReference type="RefSeq" id="WP_145384698.1">
    <property type="nucleotide sequence ID" value="NZ_CP037423.1"/>
</dbReference>
<dbReference type="AlphaFoldDB" id="A0A518HJ76"/>
<keyword evidence="3" id="KW-1185">Reference proteome</keyword>